<sequence>MLRALVLVLILANVGFLAWREGWLGDSLSNPQAGREPYRMKAQVHPDRLLIVPPPATAASGAETETAPQSGDEGSAPAASPASVASGASVPTSAIPASPSLVSANASPVCMEAGPFTQTEQRQVAPQLAQLPGGSWSSQNVAVQGLWLVYMGPFGDQESYERKQVELRRIRGLNFEEVRSPANLAMGLSLGRYNQESQAQAALETLRQRGIRTARVVTVRAAQDLTVVRVPQAGLAVQRVLAGLTLPAGKGFGACKG</sequence>
<dbReference type="PROSITE" id="PS51724">
    <property type="entry name" value="SPOR"/>
    <property type="match status" value="1"/>
</dbReference>
<gene>
    <name evidence="3" type="ORF">EIP75_16480</name>
</gene>
<evidence type="ECO:0000256" key="1">
    <source>
        <dbReference type="SAM" id="MobiDB-lite"/>
    </source>
</evidence>
<dbReference type="EMBL" id="RSED01000013">
    <property type="protein sequence ID" value="RRS03282.1"/>
    <property type="molecule type" value="Genomic_DNA"/>
</dbReference>
<dbReference type="RefSeq" id="WP_125244374.1">
    <property type="nucleotide sequence ID" value="NZ_RSED01000013.1"/>
</dbReference>
<reference evidence="3 4" key="1">
    <citation type="submission" date="2018-12" db="EMBL/GenBank/DDBJ databases">
        <title>The whole draft genome of Aquabacterium sp. SJQ9.</title>
        <authorList>
            <person name="Sun L."/>
            <person name="Gao X."/>
            <person name="Chen W."/>
            <person name="Huang K."/>
        </authorList>
    </citation>
    <scope>NUCLEOTIDE SEQUENCE [LARGE SCALE GENOMIC DNA]</scope>
    <source>
        <strain evidence="3 4">SJQ9</strain>
    </source>
</reference>
<evidence type="ECO:0000313" key="4">
    <source>
        <dbReference type="Proteomes" id="UP000269265"/>
    </source>
</evidence>
<feature type="domain" description="SPOR" evidence="2">
    <location>
        <begin position="141"/>
        <end position="219"/>
    </location>
</feature>
<organism evidence="3 4">
    <name type="scientific">Aquabacterium soli</name>
    <dbReference type="NCBI Taxonomy" id="2493092"/>
    <lineage>
        <taxon>Bacteria</taxon>
        <taxon>Pseudomonadati</taxon>
        <taxon>Pseudomonadota</taxon>
        <taxon>Betaproteobacteria</taxon>
        <taxon>Burkholderiales</taxon>
        <taxon>Aquabacterium</taxon>
    </lineage>
</organism>
<dbReference type="GO" id="GO:0042834">
    <property type="term" value="F:peptidoglycan binding"/>
    <property type="evidence" value="ECO:0007669"/>
    <property type="project" value="InterPro"/>
</dbReference>
<proteinExistence type="predicted"/>
<keyword evidence="4" id="KW-1185">Reference proteome</keyword>
<dbReference type="SUPFAM" id="SSF110997">
    <property type="entry name" value="Sporulation related repeat"/>
    <property type="match status" value="1"/>
</dbReference>
<comment type="caution">
    <text evidence="3">The sequence shown here is derived from an EMBL/GenBank/DDBJ whole genome shotgun (WGS) entry which is preliminary data.</text>
</comment>
<dbReference type="Proteomes" id="UP000269265">
    <property type="component" value="Unassembled WGS sequence"/>
</dbReference>
<dbReference type="InterPro" id="IPR036680">
    <property type="entry name" value="SPOR-like_sf"/>
</dbReference>
<name>A0A3R8S666_9BURK</name>
<feature type="region of interest" description="Disordered" evidence="1">
    <location>
        <begin position="58"/>
        <end position="90"/>
    </location>
</feature>
<dbReference type="OrthoDB" id="9153162at2"/>
<dbReference type="InterPro" id="IPR007730">
    <property type="entry name" value="SPOR-like_dom"/>
</dbReference>
<protein>
    <submittedName>
        <fullName evidence="3">SPOR domain-containing protein</fullName>
    </submittedName>
</protein>
<evidence type="ECO:0000259" key="2">
    <source>
        <dbReference type="PROSITE" id="PS51724"/>
    </source>
</evidence>
<accession>A0A3R8S666</accession>
<evidence type="ECO:0000313" key="3">
    <source>
        <dbReference type="EMBL" id="RRS03282.1"/>
    </source>
</evidence>
<dbReference type="AlphaFoldDB" id="A0A3R8S666"/>